<gene>
    <name evidence="6 8 9" type="ORF">SRAE_1000260200</name>
</gene>
<protein>
    <submittedName>
        <fullName evidence="6 8">Trypsin Inhibitor-like, cysteine rich domain-containing protein</fullName>
    </submittedName>
</protein>
<dbReference type="WBParaSite" id="SRAE_1000260200.1">
    <property type="protein sequence ID" value="SRAE_1000260200.1"/>
    <property type="gene ID" value="WBGene00259218"/>
</dbReference>
<feature type="domain" description="TIL" evidence="5">
    <location>
        <begin position="246"/>
        <end position="301"/>
    </location>
</feature>
<dbReference type="OMA" id="YFVNIGR"/>
<evidence type="ECO:0000313" key="8">
    <source>
        <dbReference type="WBParaSite" id="SRAE_1000260200.1"/>
    </source>
</evidence>
<dbReference type="InterPro" id="IPR036084">
    <property type="entry name" value="Ser_inhib-like_sf"/>
</dbReference>
<dbReference type="PANTHER" id="PTHR23259:SF70">
    <property type="entry name" value="ACCESSORY GLAND PROTEIN ACP62F-RELATED"/>
    <property type="match status" value="1"/>
</dbReference>
<feature type="chain" id="PRO_5015030582" evidence="4">
    <location>
        <begin position="20"/>
        <end position="301"/>
    </location>
</feature>
<feature type="signal peptide" evidence="4">
    <location>
        <begin position="1"/>
        <end position="19"/>
    </location>
</feature>
<proteinExistence type="predicted"/>
<dbReference type="STRING" id="34506.A0A090L8A0"/>
<evidence type="ECO:0000259" key="5">
    <source>
        <dbReference type="Pfam" id="PF01826"/>
    </source>
</evidence>
<evidence type="ECO:0000313" key="9">
    <source>
        <dbReference type="WormBase" id="SRAE_1000260200"/>
    </source>
</evidence>
<dbReference type="EMBL" id="LN609528">
    <property type="protein sequence ID" value="CEF64348.1"/>
    <property type="molecule type" value="Genomic_DNA"/>
</dbReference>
<dbReference type="RefSeq" id="XP_024503549.1">
    <property type="nucleotide sequence ID" value="XM_024649699.1"/>
</dbReference>
<feature type="domain" description="TIL" evidence="5">
    <location>
        <begin position="27"/>
        <end position="80"/>
    </location>
</feature>
<organism evidence="6">
    <name type="scientific">Strongyloides ratti</name>
    <name type="common">Parasitic roundworm</name>
    <dbReference type="NCBI Taxonomy" id="34506"/>
    <lineage>
        <taxon>Eukaryota</taxon>
        <taxon>Metazoa</taxon>
        <taxon>Ecdysozoa</taxon>
        <taxon>Nematoda</taxon>
        <taxon>Chromadorea</taxon>
        <taxon>Rhabditida</taxon>
        <taxon>Tylenchina</taxon>
        <taxon>Panagrolaimomorpha</taxon>
        <taxon>Strongyloidoidea</taxon>
        <taxon>Strongyloididae</taxon>
        <taxon>Strongyloides</taxon>
    </lineage>
</organism>
<reference evidence="8" key="2">
    <citation type="submission" date="2020-12" db="UniProtKB">
        <authorList>
            <consortium name="WormBaseParasite"/>
        </authorList>
    </citation>
    <scope>IDENTIFICATION</scope>
</reference>
<dbReference type="GO" id="GO:0004867">
    <property type="term" value="F:serine-type endopeptidase inhibitor activity"/>
    <property type="evidence" value="ECO:0007669"/>
    <property type="project" value="UniProtKB-KW"/>
</dbReference>
<dbReference type="SUPFAM" id="SSF57567">
    <property type="entry name" value="Serine protease inhibitors"/>
    <property type="match status" value="4"/>
</dbReference>
<dbReference type="Proteomes" id="UP000035682">
    <property type="component" value="Unplaced"/>
</dbReference>
<dbReference type="WormBase" id="SRAE_1000260200">
    <property type="protein sequence ID" value="SRP08585"/>
    <property type="gene ID" value="WBGene00259218"/>
</dbReference>
<evidence type="ECO:0000313" key="6">
    <source>
        <dbReference type="EMBL" id="CEF64348.1"/>
    </source>
</evidence>
<keyword evidence="3" id="KW-1015">Disulfide bond</keyword>
<dbReference type="Gene3D" id="2.10.25.10">
    <property type="entry name" value="Laminin"/>
    <property type="match status" value="4"/>
</dbReference>
<reference evidence="6 7" key="1">
    <citation type="submission" date="2014-09" db="EMBL/GenBank/DDBJ databases">
        <authorList>
            <person name="Martin A.A."/>
        </authorList>
    </citation>
    <scope>NUCLEOTIDE SEQUENCE</scope>
    <source>
        <strain evidence="7">ED321</strain>
        <strain evidence="6">ED321 Heterogonic</strain>
    </source>
</reference>
<evidence type="ECO:0000256" key="4">
    <source>
        <dbReference type="SAM" id="SignalP"/>
    </source>
</evidence>
<keyword evidence="1" id="KW-0646">Protease inhibitor</keyword>
<evidence type="ECO:0000256" key="3">
    <source>
        <dbReference type="ARBA" id="ARBA00023157"/>
    </source>
</evidence>
<keyword evidence="2" id="KW-0722">Serine protease inhibitor</keyword>
<evidence type="ECO:0000313" key="7">
    <source>
        <dbReference type="Proteomes" id="UP000035682"/>
    </source>
</evidence>
<keyword evidence="7" id="KW-1185">Reference proteome</keyword>
<dbReference type="AlphaFoldDB" id="A0A090L8A0"/>
<dbReference type="GeneID" id="36376713"/>
<dbReference type="Pfam" id="PF01826">
    <property type="entry name" value="TIL"/>
    <property type="match status" value="3"/>
</dbReference>
<evidence type="ECO:0000256" key="1">
    <source>
        <dbReference type="ARBA" id="ARBA00022690"/>
    </source>
</evidence>
<dbReference type="CTD" id="36376713"/>
<name>A0A090L8A0_STRRB</name>
<dbReference type="CDD" id="cd19941">
    <property type="entry name" value="TIL"/>
    <property type="match status" value="3"/>
</dbReference>
<dbReference type="InterPro" id="IPR002919">
    <property type="entry name" value="TIL_dom"/>
</dbReference>
<sequence length="301" mass="33411">MKLNHIIYLIILFVNLSYQARMMNKVCPQNATWSDCTPKCYKTCEKPNRVCQKDCNKPGCVCKNSYVVKDKTNCVLKDDCPNVVRTTKLNIITTTTIPIPKECFGNKTLVANMPTCTPKCPGLPKDLCTTDILPPGCACIPPYATNAEGNCILRTDCPLRSYPTTTPTPPNPCKAPWLLVECRSACPPTCSESRQSDCLRFCLPKGCACVDPYALTSKGECVRRSECPRESNNISKEKDIVKNAECPENMEYVSGKDSCERKCGVPANYSTCMKVSRGSTCECRYPFALNKNNQCVHESQC</sequence>
<keyword evidence="4" id="KW-0732">Signal</keyword>
<accession>A0A090L8A0</accession>
<dbReference type="InterPro" id="IPR051368">
    <property type="entry name" value="SerProtInhib-TIL_Domain"/>
</dbReference>
<feature type="domain" description="TIL" evidence="5">
    <location>
        <begin position="173"/>
        <end position="227"/>
    </location>
</feature>
<dbReference type="PANTHER" id="PTHR23259">
    <property type="entry name" value="RIDDLE"/>
    <property type="match status" value="1"/>
</dbReference>
<evidence type="ECO:0000256" key="2">
    <source>
        <dbReference type="ARBA" id="ARBA00022900"/>
    </source>
</evidence>